<feature type="region of interest" description="Disordered" evidence="5">
    <location>
        <begin position="299"/>
        <end position="345"/>
    </location>
</feature>
<evidence type="ECO:0000259" key="6">
    <source>
        <dbReference type="SMART" id="SM00385"/>
    </source>
</evidence>
<dbReference type="InterPro" id="IPR004367">
    <property type="entry name" value="Cyclin_C-dom"/>
</dbReference>
<dbReference type="PANTHER" id="PTHR10177">
    <property type="entry name" value="CYCLINS"/>
    <property type="match status" value="1"/>
</dbReference>
<dbReference type="Gene3D" id="1.10.472.10">
    <property type="entry name" value="Cyclin-like"/>
    <property type="match status" value="2"/>
</dbReference>
<dbReference type="Proteomes" id="UP000813463">
    <property type="component" value="Chromosome 4"/>
</dbReference>
<dbReference type="GO" id="GO:0051301">
    <property type="term" value="P:cell division"/>
    <property type="evidence" value="ECO:0007669"/>
    <property type="project" value="UniProtKB-KW"/>
</dbReference>
<dbReference type="InterPro" id="IPR013763">
    <property type="entry name" value="Cyclin-like_dom"/>
</dbReference>
<feature type="compositionally biased region" description="Low complexity" evidence="5">
    <location>
        <begin position="397"/>
        <end position="407"/>
    </location>
</feature>
<dbReference type="GO" id="GO:0005634">
    <property type="term" value="C:nucleus"/>
    <property type="evidence" value="ECO:0000318"/>
    <property type="project" value="GO_Central"/>
</dbReference>
<keyword evidence="8" id="KW-1185">Reference proteome</keyword>
<dbReference type="Pfam" id="PF02984">
    <property type="entry name" value="Cyclin_C"/>
    <property type="match status" value="1"/>
</dbReference>
<dbReference type="SMART" id="SM00385">
    <property type="entry name" value="CYCLIN"/>
    <property type="match status" value="1"/>
</dbReference>
<gene>
    <name evidence="9" type="primary">LOC110797483</name>
</gene>
<reference evidence="8" key="1">
    <citation type="journal article" date="2021" name="Nat. Commun.">
        <title>Genomic analyses provide insights into spinach domestication and the genetic basis of agronomic traits.</title>
        <authorList>
            <person name="Cai X."/>
            <person name="Sun X."/>
            <person name="Xu C."/>
            <person name="Sun H."/>
            <person name="Wang X."/>
            <person name="Ge C."/>
            <person name="Zhang Z."/>
            <person name="Wang Q."/>
            <person name="Fei Z."/>
            <person name="Jiao C."/>
            <person name="Wang Q."/>
        </authorList>
    </citation>
    <scope>NUCLEOTIDE SEQUENCE [LARGE SCALE GENOMIC DNA]</scope>
    <source>
        <strain evidence="8">cv. Varoflay</strain>
    </source>
</reference>
<sequence>MAPCSQEFQEEPPFSLLDALYCEEEKWEDEVFSDASFEDEEFRRINNGGGVDYLLPLLLLEQDLFWEDEELRVLFAKEKDESFGNEGGLDVISSLSFSRSEAVEWILKVNSYYGFCTLTSVLAVNYLDRFISSFCFQKDKPWMFQLSAVTCLSLAAKVEETYVPLLLDLQVEGGKYMFDAKTIQKMELLVLSTLEWKMNPVTPLSFLDQIIRRLGLKNHLHWEFLRRCEALVLSLLPDWRFASFVPSVLATATMMHVIDQIEPSNPLDYQNQLLGVLNISKDNVNDCYELIVEKSSSNSKTEDNLKSKRSFDEMMTTNTFPPPPPSPGPPSVPTTTTSSSDVIPSSPSGVMDAYYLSCDSSNDSWAATTHMMMGSSTSSLSLSLSLSSSSLSLSLSSSSLSSSVSSSPLITKKKSRVHEQPMPLQLPSLSRVFVEVVASPR</sequence>
<keyword evidence="3" id="KW-0131">Cell cycle</keyword>
<comment type="similarity">
    <text evidence="4">Belongs to the cyclin family.</text>
</comment>
<dbReference type="GO" id="GO:0010444">
    <property type="term" value="P:guard mother cell differentiation"/>
    <property type="evidence" value="ECO:0007669"/>
    <property type="project" value="UniProtKB-ARBA"/>
</dbReference>
<dbReference type="SMART" id="SM01332">
    <property type="entry name" value="Cyclin_C"/>
    <property type="match status" value="1"/>
</dbReference>
<feature type="region of interest" description="Disordered" evidence="5">
    <location>
        <begin position="397"/>
        <end position="422"/>
    </location>
</feature>
<reference evidence="9" key="2">
    <citation type="submission" date="2025-08" db="UniProtKB">
        <authorList>
            <consortium name="RefSeq"/>
        </authorList>
    </citation>
    <scope>IDENTIFICATION</scope>
    <source>
        <tissue evidence="9">Leaf</tissue>
    </source>
</reference>
<dbReference type="CDD" id="cd20543">
    <property type="entry name" value="CYCLIN_AtCycD-like_rpt1"/>
    <property type="match status" value="1"/>
</dbReference>
<feature type="compositionally biased region" description="Basic and acidic residues" evidence="5">
    <location>
        <begin position="300"/>
        <end position="312"/>
    </location>
</feature>
<dbReference type="GO" id="GO:0048316">
    <property type="term" value="P:seed development"/>
    <property type="evidence" value="ECO:0007669"/>
    <property type="project" value="UniProtKB-ARBA"/>
</dbReference>
<evidence type="ECO:0000256" key="4">
    <source>
        <dbReference type="RuleBase" id="RU000383"/>
    </source>
</evidence>
<dbReference type="SUPFAM" id="SSF47954">
    <property type="entry name" value="Cyclin-like"/>
    <property type="match status" value="2"/>
</dbReference>
<feature type="compositionally biased region" description="Pro residues" evidence="5">
    <location>
        <begin position="320"/>
        <end position="332"/>
    </location>
</feature>
<dbReference type="InterPro" id="IPR039361">
    <property type="entry name" value="Cyclin"/>
</dbReference>
<keyword evidence="1" id="KW-0132">Cell division</keyword>
<dbReference type="GO" id="GO:0005737">
    <property type="term" value="C:cytoplasm"/>
    <property type="evidence" value="ECO:0000318"/>
    <property type="project" value="GO_Central"/>
</dbReference>
<dbReference type="KEGG" id="soe:110797483"/>
<evidence type="ECO:0000313" key="8">
    <source>
        <dbReference type="Proteomes" id="UP000813463"/>
    </source>
</evidence>
<organism evidence="8 9">
    <name type="scientific">Spinacia oleracea</name>
    <name type="common">Spinach</name>
    <dbReference type="NCBI Taxonomy" id="3562"/>
    <lineage>
        <taxon>Eukaryota</taxon>
        <taxon>Viridiplantae</taxon>
        <taxon>Streptophyta</taxon>
        <taxon>Embryophyta</taxon>
        <taxon>Tracheophyta</taxon>
        <taxon>Spermatophyta</taxon>
        <taxon>Magnoliopsida</taxon>
        <taxon>eudicotyledons</taxon>
        <taxon>Gunneridae</taxon>
        <taxon>Pentapetalae</taxon>
        <taxon>Caryophyllales</taxon>
        <taxon>Chenopodiaceae</taxon>
        <taxon>Chenopodioideae</taxon>
        <taxon>Anserineae</taxon>
        <taxon>Spinacia</taxon>
    </lineage>
</organism>
<name>A0A9R0IZM0_SPIOL</name>
<dbReference type="InterPro" id="IPR006671">
    <property type="entry name" value="Cyclin_N"/>
</dbReference>
<protein>
    <submittedName>
        <fullName evidence="9">Cyclin-D3-1</fullName>
    </submittedName>
</protein>
<evidence type="ECO:0000256" key="5">
    <source>
        <dbReference type="SAM" id="MobiDB-lite"/>
    </source>
</evidence>
<dbReference type="GO" id="GO:0000082">
    <property type="term" value="P:G1/S transition of mitotic cell cycle"/>
    <property type="evidence" value="ECO:0000318"/>
    <property type="project" value="GO_Central"/>
</dbReference>
<evidence type="ECO:0000256" key="1">
    <source>
        <dbReference type="ARBA" id="ARBA00022618"/>
    </source>
</evidence>
<accession>A0A9R0IZM0</accession>
<dbReference type="AlphaFoldDB" id="A0A9R0IZM0"/>
<evidence type="ECO:0000259" key="7">
    <source>
        <dbReference type="SMART" id="SM01332"/>
    </source>
</evidence>
<evidence type="ECO:0000256" key="3">
    <source>
        <dbReference type="ARBA" id="ARBA00023306"/>
    </source>
</evidence>
<feature type="domain" description="Cyclin-like" evidence="6">
    <location>
        <begin position="104"/>
        <end position="192"/>
    </location>
</feature>
<feature type="domain" description="Cyclin C-terminal" evidence="7">
    <location>
        <begin position="201"/>
        <end position="323"/>
    </location>
</feature>
<evidence type="ECO:0000313" key="9">
    <source>
        <dbReference type="RefSeq" id="XP_021858286.2"/>
    </source>
</evidence>
<dbReference type="GO" id="GO:0000307">
    <property type="term" value="C:cyclin-dependent protein kinase holoenzyme complex"/>
    <property type="evidence" value="ECO:0000318"/>
    <property type="project" value="GO_Central"/>
</dbReference>
<dbReference type="CDD" id="cd20544">
    <property type="entry name" value="CYCLIN_AtCycD-like_rpt2"/>
    <property type="match status" value="1"/>
</dbReference>
<evidence type="ECO:0000256" key="2">
    <source>
        <dbReference type="ARBA" id="ARBA00023127"/>
    </source>
</evidence>
<proteinExistence type="inferred from homology"/>
<dbReference type="GeneID" id="110797483"/>
<dbReference type="RefSeq" id="XP_021858286.2">
    <property type="nucleotide sequence ID" value="XM_022002594.2"/>
</dbReference>
<dbReference type="InterPro" id="IPR036915">
    <property type="entry name" value="Cyclin-like_sf"/>
</dbReference>
<feature type="compositionally biased region" description="Low complexity" evidence="5">
    <location>
        <begin position="333"/>
        <end position="345"/>
    </location>
</feature>
<dbReference type="GO" id="GO:0016538">
    <property type="term" value="F:cyclin-dependent protein serine/threonine kinase regulator activity"/>
    <property type="evidence" value="ECO:0000318"/>
    <property type="project" value="GO_Central"/>
</dbReference>
<keyword evidence="2 4" id="KW-0195">Cyclin</keyword>
<dbReference type="Pfam" id="PF00134">
    <property type="entry name" value="Cyclin_N"/>
    <property type="match status" value="1"/>
</dbReference>